<feature type="compositionally biased region" description="Basic residues" evidence="12">
    <location>
        <begin position="18"/>
        <end position="29"/>
    </location>
</feature>
<organism evidence="15 16">
    <name type="scientific">Plantactinospora sonchi</name>
    <dbReference type="NCBI Taxonomy" id="1544735"/>
    <lineage>
        <taxon>Bacteria</taxon>
        <taxon>Bacillati</taxon>
        <taxon>Actinomycetota</taxon>
        <taxon>Actinomycetes</taxon>
        <taxon>Micromonosporales</taxon>
        <taxon>Micromonosporaceae</taxon>
        <taxon>Plantactinospora</taxon>
    </lineage>
</organism>
<gene>
    <name evidence="15" type="primary">mycP</name>
    <name evidence="15" type="ORF">V1633_06855</name>
</gene>
<keyword evidence="5 13" id="KW-0812">Transmembrane</keyword>
<dbReference type="Pfam" id="PF00082">
    <property type="entry name" value="Peptidase_S8"/>
    <property type="match status" value="1"/>
</dbReference>
<evidence type="ECO:0000256" key="12">
    <source>
        <dbReference type="SAM" id="MobiDB-lite"/>
    </source>
</evidence>
<comment type="caution">
    <text evidence="15">The sequence shown here is derived from an EMBL/GenBank/DDBJ whole genome shotgun (WGS) entry which is preliminary data.</text>
</comment>
<dbReference type="PRINTS" id="PR00723">
    <property type="entry name" value="SUBTILISIN"/>
</dbReference>
<keyword evidence="3" id="KW-1003">Cell membrane</keyword>
<dbReference type="PROSITE" id="PS00137">
    <property type="entry name" value="SUBTILASE_HIS"/>
    <property type="match status" value="1"/>
</dbReference>
<evidence type="ECO:0000256" key="8">
    <source>
        <dbReference type="ARBA" id="ARBA00022989"/>
    </source>
</evidence>
<evidence type="ECO:0000256" key="1">
    <source>
        <dbReference type="ARBA" id="ARBA00004162"/>
    </source>
</evidence>
<evidence type="ECO:0000256" key="11">
    <source>
        <dbReference type="RuleBase" id="RU003355"/>
    </source>
</evidence>
<dbReference type="Proteomes" id="UP001332243">
    <property type="component" value="Unassembled WGS sequence"/>
</dbReference>
<dbReference type="InterPro" id="IPR023828">
    <property type="entry name" value="Peptidase_S8_Ser-AS"/>
</dbReference>
<evidence type="ECO:0000256" key="5">
    <source>
        <dbReference type="ARBA" id="ARBA00022692"/>
    </source>
</evidence>
<feature type="region of interest" description="Disordered" evidence="12">
    <location>
        <begin position="428"/>
        <end position="461"/>
    </location>
</feature>
<evidence type="ECO:0000313" key="15">
    <source>
        <dbReference type="EMBL" id="MEE6258214.1"/>
    </source>
</evidence>
<evidence type="ECO:0000256" key="3">
    <source>
        <dbReference type="ARBA" id="ARBA00022475"/>
    </source>
</evidence>
<evidence type="ECO:0000256" key="6">
    <source>
        <dbReference type="ARBA" id="ARBA00022801"/>
    </source>
</evidence>
<dbReference type="NCBIfam" id="TIGR03921">
    <property type="entry name" value="T7SS_mycosin"/>
    <property type="match status" value="1"/>
</dbReference>
<protein>
    <submittedName>
        <fullName evidence="15">Type VII secretion-associated serine protease mycosin</fullName>
    </submittedName>
</protein>
<dbReference type="InterPro" id="IPR050131">
    <property type="entry name" value="Peptidase_S8_subtilisin-like"/>
</dbReference>
<dbReference type="Gene3D" id="3.40.50.200">
    <property type="entry name" value="Peptidase S8/S53 domain"/>
    <property type="match status" value="1"/>
</dbReference>
<feature type="active site" description="Charge relay system" evidence="10">
    <location>
        <position position="146"/>
    </location>
</feature>
<accession>A0ABU7RP36</accession>
<evidence type="ECO:0000256" key="2">
    <source>
        <dbReference type="ARBA" id="ARBA00011073"/>
    </source>
</evidence>
<feature type="active site" description="Charge relay system" evidence="10">
    <location>
        <position position="310"/>
    </location>
</feature>
<evidence type="ECO:0000259" key="14">
    <source>
        <dbReference type="Pfam" id="PF00082"/>
    </source>
</evidence>
<sequence length="461" mass="47100">MDAGSAPSTGRGWTDRRSGRRRWGGRRRPGAGLTRAALVAVLAGVALGGVAGVVPVASGALAAPPRGACGNPEPGGPPVRELPWAQRMLDPAAVWPHSTGAGVLVAVIDSGVDADHPQLRAKGAVLRGEDFHLVGDLPGNFDCVSHGTAVASIIAADPVPGVGFAGLAPGARVLPVRVSERDLTDTGRAEVVDPTVLARAIRYAADRRAKVINLSLAGVTDSRRVRDAVAYARSRDALVVAAAGNQQRGTADQPSYPAAYDGVLGVGAVDQTGTRMSGSQLGPHVDLVAPGAGVLGATRVSGHRYWQGTSFAAPFVSATAALVRSAWPKLTADQVAERILATVSPAPGGPGYGAGLVNPYRAVTDGLVAEPPAAVPPVVLPSADPERVRAEARWAAAGRTAGLVTLAAVAVAGLAVLASVVVSRGRRGRWRPRRATPLPARPAPVEPPEEMFLLPPPTAER</sequence>
<dbReference type="PROSITE" id="PS00138">
    <property type="entry name" value="SUBTILASE_SER"/>
    <property type="match status" value="1"/>
</dbReference>
<dbReference type="GO" id="GO:0006508">
    <property type="term" value="P:proteolysis"/>
    <property type="evidence" value="ECO:0007669"/>
    <property type="project" value="UniProtKB-KW"/>
</dbReference>
<keyword evidence="8 13" id="KW-1133">Transmembrane helix</keyword>
<evidence type="ECO:0000256" key="10">
    <source>
        <dbReference type="PROSITE-ProRule" id="PRU01240"/>
    </source>
</evidence>
<feature type="domain" description="Peptidase S8/S53" evidence="14">
    <location>
        <begin position="100"/>
        <end position="343"/>
    </location>
</feature>
<feature type="transmembrane region" description="Helical" evidence="13">
    <location>
        <begin position="401"/>
        <end position="423"/>
    </location>
</feature>
<dbReference type="InterPro" id="IPR023834">
    <property type="entry name" value="T7SS_pept_S8A_mycosin"/>
</dbReference>
<comment type="subcellular location">
    <subcellularLocation>
        <location evidence="1">Cell membrane</location>
        <topology evidence="1">Single-pass membrane protein</topology>
    </subcellularLocation>
</comment>
<dbReference type="SUPFAM" id="SSF52743">
    <property type="entry name" value="Subtilisin-like"/>
    <property type="match status" value="1"/>
</dbReference>
<keyword evidence="9 13" id="KW-0472">Membrane</keyword>
<dbReference type="PROSITE" id="PS51892">
    <property type="entry name" value="SUBTILASE"/>
    <property type="match status" value="1"/>
</dbReference>
<keyword evidence="16" id="KW-1185">Reference proteome</keyword>
<dbReference type="PANTHER" id="PTHR43806:SF11">
    <property type="entry name" value="CEREVISIN-RELATED"/>
    <property type="match status" value="1"/>
</dbReference>
<dbReference type="GO" id="GO:0008233">
    <property type="term" value="F:peptidase activity"/>
    <property type="evidence" value="ECO:0007669"/>
    <property type="project" value="UniProtKB-KW"/>
</dbReference>
<dbReference type="PANTHER" id="PTHR43806">
    <property type="entry name" value="PEPTIDASE S8"/>
    <property type="match status" value="1"/>
</dbReference>
<dbReference type="InterPro" id="IPR015500">
    <property type="entry name" value="Peptidase_S8_subtilisin-rel"/>
</dbReference>
<dbReference type="EMBL" id="JAZGQK010000006">
    <property type="protein sequence ID" value="MEE6258214.1"/>
    <property type="molecule type" value="Genomic_DNA"/>
</dbReference>
<dbReference type="PROSITE" id="PS00136">
    <property type="entry name" value="SUBTILASE_ASP"/>
    <property type="match status" value="1"/>
</dbReference>
<name>A0ABU7RP36_9ACTN</name>
<comment type="similarity">
    <text evidence="2 10 11">Belongs to the peptidase S8 family.</text>
</comment>
<dbReference type="InterPro" id="IPR000209">
    <property type="entry name" value="Peptidase_S8/S53_dom"/>
</dbReference>
<dbReference type="InterPro" id="IPR036852">
    <property type="entry name" value="Peptidase_S8/S53_dom_sf"/>
</dbReference>
<keyword evidence="7 10" id="KW-0720">Serine protease</keyword>
<evidence type="ECO:0000256" key="9">
    <source>
        <dbReference type="ARBA" id="ARBA00023136"/>
    </source>
</evidence>
<evidence type="ECO:0000256" key="4">
    <source>
        <dbReference type="ARBA" id="ARBA00022670"/>
    </source>
</evidence>
<dbReference type="InterPro" id="IPR022398">
    <property type="entry name" value="Peptidase_S8_His-AS"/>
</dbReference>
<evidence type="ECO:0000313" key="16">
    <source>
        <dbReference type="Proteomes" id="UP001332243"/>
    </source>
</evidence>
<reference evidence="15 16" key="1">
    <citation type="submission" date="2024-01" db="EMBL/GenBank/DDBJ databases">
        <title>Genome insights into Plantactinospora sonchi sp. nov.</title>
        <authorList>
            <person name="Wang L."/>
        </authorList>
    </citation>
    <scope>NUCLEOTIDE SEQUENCE [LARGE SCALE GENOMIC DNA]</scope>
    <source>
        <strain evidence="15 16">NEAU-QY2</strain>
    </source>
</reference>
<dbReference type="InterPro" id="IPR023827">
    <property type="entry name" value="Peptidase_S8_Asp-AS"/>
</dbReference>
<feature type="active site" description="Charge relay system" evidence="10">
    <location>
        <position position="109"/>
    </location>
</feature>
<evidence type="ECO:0000256" key="13">
    <source>
        <dbReference type="SAM" id="Phobius"/>
    </source>
</evidence>
<evidence type="ECO:0000256" key="7">
    <source>
        <dbReference type="ARBA" id="ARBA00022825"/>
    </source>
</evidence>
<keyword evidence="4 10" id="KW-0645">Protease</keyword>
<feature type="region of interest" description="Disordered" evidence="12">
    <location>
        <begin position="1"/>
        <end position="29"/>
    </location>
</feature>
<keyword evidence="6 10" id="KW-0378">Hydrolase</keyword>
<proteinExistence type="inferred from homology"/>